<evidence type="ECO:0000313" key="9">
    <source>
        <dbReference type="EMBL" id="RPD66172.1"/>
    </source>
</evidence>
<dbReference type="OrthoDB" id="437078at2759"/>
<evidence type="ECO:0000256" key="2">
    <source>
        <dbReference type="ARBA" id="ARBA00006075"/>
    </source>
</evidence>
<dbReference type="GO" id="GO:0000076">
    <property type="term" value="P:DNA replication checkpoint signaling"/>
    <property type="evidence" value="ECO:0007669"/>
    <property type="project" value="UniProtKB-UniRule"/>
</dbReference>
<reference evidence="9" key="1">
    <citation type="journal article" date="2018" name="Genome Biol. Evol.">
        <title>Genomics and development of Lentinus tigrinus, a white-rot wood-decaying mushroom with dimorphic fruiting bodies.</title>
        <authorList>
            <person name="Wu B."/>
            <person name="Xu Z."/>
            <person name="Knudson A."/>
            <person name="Carlson A."/>
            <person name="Chen N."/>
            <person name="Kovaka S."/>
            <person name="LaButti K."/>
            <person name="Lipzen A."/>
            <person name="Pennachio C."/>
            <person name="Riley R."/>
            <person name="Schakwitz W."/>
            <person name="Umezawa K."/>
            <person name="Ohm R.A."/>
            <person name="Grigoriev I.V."/>
            <person name="Nagy L.G."/>
            <person name="Gibbons J."/>
            <person name="Hibbett D."/>
        </authorList>
    </citation>
    <scope>NUCLEOTIDE SEQUENCE [LARGE SCALE GENOMIC DNA]</scope>
    <source>
        <strain evidence="9">ALCF2SS1-6</strain>
    </source>
</reference>
<dbReference type="GO" id="GO:0003677">
    <property type="term" value="F:DNA binding"/>
    <property type="evidence" value="ECO:0007669"/>
    <property type="project" value="TreeGrafter"/>
</dbReference>
<accession>A0A5C2SQT0</accession>
<evidence type="ECO:0000313" key="10">
    <source>
        <dbReference type="Proteomes" id="UP000313359"/>
    </source>
</evidence>
<evidence type="ECO:0000259" key="8">
    <source>
        <dbReference type="Pfam" id="PF07962"/>
    </source>
</evidence>
<dbReference type="InterPro" id="IPR012923">
    <property type="entry name" value="Csm3"/>
</dbReference>
<organism evidence="9 10">
    <name type="scientific">Lentinus tigrinus ALCF2SS1-6</name>
    <dbReference type="NCBI Taxonomy" id="1328759"/>
    <lineage>
        <taxon>Eukaryota</taxon>
        <taxon>Fungi</taxon>
        <taxon>Dikarya</taxon>
        <taxon>Basidiomycota</taxon>
        <taxon>Agaricomycotina</taxon>
        <taxon>Agaricomycetes</taxon>
        <taxon>Polyporales</taxon>
        <taxon>Polyporaceae</taxon>
        <taxon>Lentinus</taxon>
    </lineage>
</organism>
<feature type="region of interest" description="Disordered" evidence="7">
    <location>
        <begin position="114"/>
        <end position="158"/>
    </location>
</feature>
<keyword evidence="5 6" id="KW-0131">Cell cycle</keyword>
<comment type="function">
    <text evidence="6">Plays an important role in the control of DNA replication and the maintenance of replication fork stability.</text>
</comment>
<evidence type="ECO:0000256" key="7">
    <source>
        <dbReference type="SAM" id="MobiDB-lite"/>
    </source>
</evidence>
<dbReference type="GO" id="GO:0031297">
    <property type="term" value="P:replication fork processing"/>
    <property type="evidence" value="ECO:0007669"/>
    <property type="project" value="UniProtKB-UniRule"/>
</dbReference>
<evidence type="ECO:0000256" key="5">
    <source>
        <dbReference type="ARBA" id="ARBA00023306"/>
    </source>
</evidence>
<feature type="compositionally biased region" description="Low complexity" evidence="7">
    <location>
        <begin position="412"/>
        <end position="425"/>
    </location>
</feature>
<feature type="region of interest" description="Disordered" evidence="7">
    <location>
        <begin position="245"/>
        <end position="301"/>
    </location>
</feature>
<feature type="region of interest" description="Disordered" evidence="7">
    <location>
        <begin position="1"/>
        <end position="102"/>
    </location>
</feature>
<gene>
    <name evidence="9" type="ORF">L227DRAFT_648943</name>
</gene>
<dbReference type="PANTHER" id="PTHR13220:SF11">
    <property type="entry name" value="TIMELESS-INTERACTING PROTEIN"/>
    <property type="match status" value="1"/>
</dbReference>
<name>A0A5C2SQT0_9APHY</name>
<protein>
    <recommendedName>
        <fullName evidence="6">Chromosome segregation in meiosis protein</fullName>
    </recommendedName>
</protein>
<dbReference type="InterPro" id="IPR040038">
    <property type="entry name" value="TIPIN/Csm3/Swi3"/>
</dbReference>
<comment type="subcellular location">
    <subcellularLocation>
        <location evidence="1 6">Nucleus</location>
    </subcellularLocation>
</comment>
<feature type="region of interest" description="Disordered" evidence="7">
    <location>
        <begin position="315"/>
        <end position="385"/>
    </location>
</feature>
<evidence type="ECO:0000256" key="6">
    <source>
        <dbReference type="RuleBase" id="RU366049"/>
    </source>
</evidence>
<evidence type="ECO:0000256" key="4">
    <source>
        <dbReference type="ARBA" id="ARBA00023242"/>
    </source>
</evidence>
<dbReference type="Proteomes" id="UP000313359">
    <property type="component" value="Unassembled WGS sequence"/>
</dbReference>
<dbReference type="GO" id="GO:0043111">
    <property type="term" value="P:replication fork arrest"/>
    <property type="evidence" value="ECO:0007669"/>
    <property type="project" value="TreeGrafter"/>
</dbReference>
<dbReference type="AlphaFoldDB" id="A0A5C2SQT0"/>
<comment type="similarity">
    <text evidence="2 6">Belongs to the CSM3 family.</text>
</comment>
<feature type="region of interest" description="Disordered" evidence="7">
    <location>
        <begin position="399"/>
        <end position="452"/>
    </location>
</feature>
<dbReference type="Pfam" id="PF07962">
    <property type="entry name" value="Swi3"/>
    <property type="match status" value="1"/>
</dbReference>
<keyword evidence="10" id="KW-1185">Reference proteome</keyword>
<feature type="compositionally biased region" description="Basic and acidic residues" evidence="7">
    <location>
        <begin position="248"/>
        <end position="258"/>
    </location>
</feature>
<evidence type="ECO:0000256" key="1">
    <source>
        <dbReference type="ARBA" id="ARBA00004123"/>
    </source>
</evidence>
<feature type="compositionally biased region" description="Acidic residues" evidence="7">
    <location>
        <begin position="345"/>
        <end position="359"/>
    </location>
</feature>
<dbReference type="PANTHER" id="PTHR13220">
    <property type="entry name" value="TIMELESS INTERACTING-RELATED"/>
    <property type="match status" value="1"/>
</dbReference>
<keyword evidence="4 6" id="KW-0539">Nucleus</keyword>
<dbReference type="STRING" id="1328759.A0A5C2SQT0"/>
<proteinExistence type="inferred from homology"/>
<feature type="compositionally biased region" description="Low complexity" evidence="7">
    <location>
        <begin position="318"/>
        <end position="344"/>
    </location>
</feature>
<evidence type="ECO:0000256" key="3">
    <source>
        <dbReference type="ARBA" id="ARBA00022763"/>
    </source>
</evidence>
<dbReference type="GO" id="GO:0006974">
    <property type="term" value="P:DNA damage response"/>
    <property type="evidence" value="ECO:0007669"/>
    <property type="project" value="UniProtKB-KW"/>
</dbReference>
<feature type="domain" description="Chromosome segregation in meiosis protein 3" evidence="8">
    <location>
        <begin position="159"/>
        <end position="239"/>
    </location>
</feature>
<dbReference type="EMBL" id="ML122251">
    <property type="protein sequence ID" value="RPD66172.1"/>
    <property type="molecule type" value="Genomic_DNA"/>
</dbReference>
<sequence length="452" mass="48942">MASLADIWDIPAESASSTPAPPRNPPTLDDDDDVVLSNTAKRRPRSTLFLDSDSENEAAPTSSKGAHYASRPSTSKNDIDALFDDLEDEPESTFKQLAPSLDVDALRRQAEAKIALTPHQILPSSSPPRDLGDEEEDGKRTKGGKKAKDGLSKRKRKNLDEGTLVGPLGFPALVKQAKNFKPKGKGHELSDLNRLLNVYHFWSHEMYPNTQFIDTVQRVEKLCHSKRMNVALGVWRDESKGLINGHDVNADGSDHSDSDADNDDAPRPTDVPIATDNERSSPAPSRGPSLPPSSASEADGLDDDFDIDAMIREEEVAQTQGPSGPSTTSAPAPRRAPAATSNTPMDEDEAMWDAMDDFPAEPYVPPDREQAVKKPTAPAPPMDEDEDMWDMIREVEQEREAVEKAAPPTSNAAGPPEGAGAPTEPVTGPFGIVGVDPTRPATNDEGWDEMYA</sequence>
<feature type="compositionally biased region" description="Acidic residues" evidence="7">
    <location>
        <begin position="81"/>
        <end position="91"/>
    </location>
</feature>
<keyword evidence="3 6" id="KW-0227">DNA damage</keyword>
<dbReference type="GO" id="GO:0031298">
    <property type="term" value="C:replication fork protection complex"/>
    <property type="evidence" value="ECO:0007669"/>
    <property type="project" value="TreeGrafter"/>
</dbReference>